<evidence type="ECO:0000313" key="2">
    <source>
        <dbReference type="EMBL" id="ATI20528.1"/>
    </source>
</evidence>
<protein>
    <submittedName>
        <fullName evidence="2">LAGLIDADG endonuclease</fullName>
    </submittedName>
</protein>
<keyword evidence="2" id="KW-0255">Endonuclease</keyword>
<feature type="domain" description="Homing endonuclease LAGLIDADG" evidence="1">
    <location>
        <begin position="265"/>
        <end position="370"/>
    </location>
</feature>
<dbReference type="GO" id="GO:0004519">
    <property type="term" value="F:endonuclease activity"/>
    <property type="evidence" value="ECO:0007669"/>
    <property type="project" value="UniProtKB-KW"/>
</dbReference>
<accession>A0A291LJF9</accession>
<dbReference type="InterPro" id="IPR004860">
    <property type="entry name" value="LAGLIDADG_dom"/>
</dbReference>
<dbReference type="Gene3D" id="3.10.28.10">
    <property type="entry name" value="Homing endonucleases"/>
    <property type="match status" value="2"/>
</dbReference>
<dbReference type="PANTHER" id="PTHR36181">
    <property type="entry name" value="INTRON-ENCODED ENDONUCLEASE AI3-RELATED"/>
    <property type="match status" value="1"/>
</dbReference>
<dbReference type="SUPFAM" id="SSF55608">
    <property type="entry name" value="Homing endonucleases"/>
    <property type="match status" value="2"/>
</dbReference>
<dbReference type="AlphaFoldDB" id="A0A291LJF9"/>
<keyword evidence="2" id="KW-0540">Nuclease</keyword>
<reference evidence="2" key="1">
    <citation type="submission" date="2017-02" db="EMBL/GenBank/DDBJ databases">
        <title>Fungal Comparative Genomics of Melanconis species and Ophiognomonia clavigignenti-juglandacearum at Different Phylogenetic Distances.</title>
        <authorList>
            <person name="Demers J.E."/>
            <person name="Castlebury L.A."/>
        </authorList>
    </citation>
    <scope>NUCLEOTIDE SEQUENCE</scope>
    <source>
        <strain evidence="2">CBS 121083</strain>
    </source>
</reference>
<name>A0A291LJF9_9PEZI</name>
<dbReference type="PANTHER" id="PTHR36181:SF4">
    <property type="entry name" value="LAGLIDADG ENDONUCLEASE"/>
    <property type="match status" value="1"/>
</dbReference>
<dbReference type="Pfam" id="PF00961">
    <property type="entry name" value="LAGLIDADG_1"/>
    <property type="match status" value="2"/>
</dbReference>
<dbReference type="GO" id="GO:0005739">
    <property type="term" value="C:mitochondrion"/>
    <property type="evidence" value="ECO:0007669"/>
    <property type="project" value="UniProtKB-ARBA"/>
</dbReference>
<proteinExistence type="predicted"/>
<evidence type="ECO:0000259" key="1">
    <source>
        <dbReference type="Pfam" id="PF00961"/>
    </source>
</evidence>
<organism evidence="2">
    <name type="scientific">Juglanconis juglandina</name>
    <dbReference type="NCBI Taxonomy" id="1940567"/>
    <lineage>
        <taxon>Eukaryota</taxon>
        <taxon>Fungi</taxon>
        <taxon>Dikarya</taxon>
        <taxon>Ascomycota</taxon>
        <taxon>Pezizomycotina</taxon>
        <taxon>Sordariomycetes</taxon>
        <taxon>Sordariomycetidae</taxon>
        <taxon>Diaporthales</taxon>
        <taxon>Juglanconidaceae</taxon>
        <taxon>Juglanconis</taxon>
    </lineage>
</organism>
<keyword evidence="2" id="KW-0496">Mitochondrion</keyword>
<sequence>MLEKVMGNRGSKSVMLNSVAVKEQRVDGIGLNQKSNDLGLRCILMGFEKNLRVRVLSKQINKIRYYTSVTRGPVANSFNISPWFITGFADAESSFSILMQANSKYATGWRIKPLFTIGLNKRDMQILKDIQSYLGVGKIHVHSKESVQYRVDSIKELQVIINHFENYPLLTAKWSDYILFKKAFDLILIKEHLSKEGLLKLVGIKSSLNLGLPSGLQEAFPNWKELQINRPTPEALVSQPSPPQVAGAAGRPCYVFKGIVNPFWMAGFASGDSSFNIKTSISSTSLLNKRVQLRFGIGLNIREKALIQYLPAYFGVQLIGDTLKNVYLKDNTAIFEVVKFSDITDKIIPFFDKYSIQGKKSSDFLSFKDAAGIIKSKDHLTPKGLEKILDLKARMNQY</sequence>
<dbReference type="InterPro" id="IPR027434">
    <property type="entry name" value="Homing_endonucl"/>
</dbReference>
<dbReference type="EMBL" id="KY575057">
    <property type="protein sequence ID" value="ATI20528.1"/>
    <property type="molecule type" value="Genomic_DNA"/>
</dbReference>
<gene>
    <name evidence="2" type="primary">orf398</name>
</gene>
<feature type="domain" description="Homing endonuclease LAGLIDADG" evidence="1">
    <location>
        <begin position="85"/>
        <end position="183"/>
    </location>
</feature>
<geneLocation type="mitochondrion" evidence="2"/>
<keyword evidence="2" id="KW-0378">Hydrolase</keyword>
<dbReference type="InterPro" id="IPR051289">
    <property type="entry name" value="LAGLIDADG_Endonuclease"/>
</dbReference>